<dbReference type="PROSITE" id="PS00169">
    <property type="entry name" value="D_ALA_DEHYDRATASE"/>
    <property type="match status" value="1"/>
</dbReference>
<dbReference type="FunFam" id="3.20.20.70:FF:000019">
    <property type="entry name" value="Delta-aminolevulinic acid dehydratase"/>
    <property type="match status" value="1"/>
</dbReference>
<dbReference type="Proteomes" id="UP000244081">
    <property type="component" value="Unassembled WGS sequence"/>
</dbReference>
<keyword evidence="6 11" id="KW-0456">Lyase</keyword>
<evidence type="ECO:0000256" key="8">
    <source>
        <dbReference type="ARBA" id="ARBA00047651"/>
    </source>
</evidence>
<dbReference type="GO" id="GO:0004655">
    <property type="term" value="F:porphobilinogen synthase activity"/>
    <property type="evidence" value="ECO:0007669"/>
    <property type="project" value="UniProtKB-EC"/>
</dbReference>
<dbReference type="InterPro" id="IPR013785">
    <property type="entry name" value="Aldolase_TIM"/>
</dbReference>
<dbReference type="SMART" id="SM01004">
    <property type="entry name" value="ALAD"/>
    <property type="match status" value="1"/>
</dbReference>
<dbReference type="EC" id="4.2.1.24" evidence="3 11"/>
<name>A0A2T5VC29_9HYPH</name>
<dbReference type="PANTHER" id="PTHR11458:SF0">
    <property type="entry name" value="DELTA-AMINOLEVULINIC ACID DEHYDRATASE"/>
    <property type="match status" value="1"/>
</dbReference>
<dbReference type="PIRSF" id="PIRSF001415">
    <property type="entry name" value="Porphbilin_synth"/>
    <property type="match status" value="1"/>
</dbReference>
<accession>A0A2T5VC29</accession>
<keyword evidence="10" id="KW-0479">Metal-binding</keyword>
<evidence type="ECO:0000256" key="4">
    <source>
        <dbReference type="ARBA" id="ARBA00020771"/>
    </source>
</evidence>
<dbReference type="NCBIfam" id="NF006762">
    <property type="entry name" value="PRK09283.1"/>
    <property type="match status" value="1"/>
</dbReference>
<keyword evidence="5" id="KW-0350">Heme biosynthesis</keyword>
<dbReference type="PANTHER" id="PTHR11458">
    <property type="entry name" value="DELTA-AMINOLEVULINIC ACID DEHYDRATASE"/>
    <property type="match status" value="1"/>
</dbReference>
<dbReference type="EMBL" id="QAYG01000002">
    <property type="protein sequence ID" value="PTW61309.1"/>
    <property type="molecule type" value="Genomic_DNA"/>
</dbReference>
<evidence type="ECO:0000256" key="5">
    <source>
        <dbReference type="ARBA" id="ARBA00023133"/>
    </source>
</evidence>
<dbReference type="UniPathway" id="UPA00251">
    <property type="reaction ID" value="UER00318"/>
</dbReference>
<dbReference type="CDD" id="cd04823">
    <property type="entry name" value="ALAD_PBGS_aspartate_rich"/>
    <property type="match status" value="1"/>
</dbReference>
<evidence type="ECO:0000256" key="1">
    <source>
        <dbReference type="ARBA" id="ARBA00004694"/>
    </source>
</evidence>
<evidence type="ECO:0000256" key="6">
    <source>
        <dbReference type="ARBA" id="ARBA00023239"/>
    </source>
</evidence>
<dbReference type="AlphaFoldDB" id="A0A2T5VC29"/>
<protein>
    <recommendedName>
        <fullName evidence="4 11">Delta-aminolevulinic acid dehydratase</fullName>
        <ecNumber evidence="3 11">4.2.1.24</ecNumber>
    </recommendedName>
</protein>
<dbReference type="InterPro" id="IPR001731">
    <property type="entry name" value="ALAD"/>
</dbReference>
<dbReference type="GO" id="GO:0008270">
    <property type="term" value="F:zinc ion binding"/>
    <property type="evidence" value="ECO:0007669"/>
    <property type="project" value="TreeGrafter"/>
</dbReference>
<evidence type="ECO:0000256" key="3">
    <source>
        <dbReference type="ARBA" id="ARBA00012053"/>
    </source>
</evidence>
<keyword evidence="10" id="KW-0460">Magnesium</keyword>
<dbReference type="Gene3D" id="3.20.20.70">
    <property type="entry name" value="Aldolase class I"/>
    <property type="match status" value="1"/>
</dbReference>
<evidence type="ECO:0000313" key="14">
    <source>
        <dbReference type="Proteomes" id="UP000244081"/>
    </source>
</evidence>
<comment type="similarity">
    <text evidence="2 12">Belongs to the ALAD family.</text>
</comment>
<dbReference type="InterPro" id="IPR030656">
    <property type="entry name" value="ALAD_AS"/>
</dbReference>
<feature type="binding site" evidence="10">
    <location>
        <position position="253"/>
    </location>
    <ligand>
        <name>Mg(2+)</name>
        <dbReference type="ChEBI" id="CHEBI:18420"/>
    </ligand>
</feature>
<keyword evidence="7 11" id="KW-0627">Porphyrin biosynthesis</keyword>
<dbReference type="Pfam" id="PF00490">
    <property type="entry name" value="ALAD"/>
    <property type="match status" value="1"/>
</dbReference>
<keyword evidence="14" id="KW-1185">Reference proteome</keyword>
<dbReference type="GO" id="GO:0006782">
    <property type="term" value="P:protoporphyrinogen IX biosynthetic process"/>
    <property type="evidence" value="ECO:0007669"/>
    <property type="project" value="UniProtKB-UniPathway"/>
</dbReference>
<comment type="caution">
    <text evidence="13">The sequence shown here is derived from an EMBL/GenBank/DDBJ whole genome shotgun (WGS) entry which is preliminary data.</text>
</comment>
<evidence type="ECO:0000313" key="13">
    <source>
        <dbReference type="EMBL" id="PTW61309.1"/>
    </source>
</evidence>
<feature type="active site" description="Schiff-base intermediate with substrate" evidence="9">
    <location>
        <position position="214"/>
    </location>
</feature>
<organism evidence="13 14">
    <name type="scientific">Breoghania corrubedonensis</name>
    <dbReference type="NCBI Taxonomy" id="665038"/>
    <lineage>
        <taxon>Bacteria</taxon>
        <taxon>Pseudomonadati</taxon>
        <taxon>Pseudomonadota</taxon>
        <taxon>Alphaproteobacteria</taxon>
        <taxon>Hyphomicrobiales</taxon>
        <taxon>Stappiaceae</taxon>
        <taxon>Breoghania</taxon>
    </lineage>
</organism>
<evidence type="ECO:0000256" key="2">
    <source>
        <dbReference type="ARBA" id="ARBA00008055"/>
    </source>
</evidence>
<sequence length="346" mass="38007">MNVEPRKRRPMPEIDMSGILGGKRMRRNRRADWSRRLVRENTLTVDDLIWPIFVIDGEKRREPVASMPDCYRLSVDEAVREAALAASLGIPALALFPYTDDALRDETGSQSLDPDNLVCRACRAIKREVPHIGLVTDVALDPYTSHGHDGLLEGETILNDETVRVLVAQAINQAEAGADVIAPSDMMDGRVGAIRAGLDAVGFQDIQIMAYSAKYASAFYGPFRDAIGTNACLKGDKRTYQMDYHNSDEAIVEAGLDLDEGADMIMVKPGLPYLDVVRRLKDAFAVPTYAYQVSGEYAMICAAAQNGWLDFDKAMVESLVAFKRAGADGILTYFAPKIAKQLAKGL</sequence>
<evidence type="ECO:0000256" key="12">
    <source>
        <dbReference type="RuleBase" id="RU004161"/>
    </source>
</evidence>
<evidence type="ECO:0000256" key="9">
    <source>
        <dbReference type="PIRSR" id="PIRSR001415-1"/>
    </source>
</evidence>
<evidence type="ECO:0000256" key="7">
    <source>
        <dbReference type="ARBA" id="ARBA00023244"/>
    </source>
</evidence>
<reference evidence="13 14" key="1">
    <citation type="submission" date="2018-04" db="EMBL/GenBank/DDBJ databases">
        <title>Genomic Encyclopedia of Archaeal and Bacterial Type Strains, Phase II (KMG-II): from individual species to whole genera.</title>
        <authorList>
            <person name="Goeker M."/>
        </authorList>
    </citation>
    <scope>NUCLEOTIDE SEQUENCE [LARGE SCALE GENOMIC DNA]</scope>
    <source>
        <strain evidence="13 14">DSM 23382</strain>
    </source>
</reference>
<gene>
    <name evidence="13" type="ORF">C8N35_10218</name>
</gene>
<dbReference type="SUPFAM" id="SSF51569">
    <property type="entry name" value="Aldolase"/>
    <property type="match status" value="1"/>
</dbReference>
<evidence type="ECO:0000256" key="10">
    <source>
        <dbReference type="PIRSR" id="PIRSR001415-5"/>
    </source>
</evidence>
<feature type="active site" description="Schiff-base intermediate with substrate" evidence="9">
    <location>
        <position position="268"/>
    </location>
</feature>
<proteinExistence type="inferred from homology"/>
<dbReference type="PRINTS" id="PR00144">
    <property type="entry name" value="DALDHYDRTASE"/>
</dbReference>
<comment type="catalytic activity">
    <reaction evidence="8 11">
        <text>2 5-aminolevulinate = porphobilinogen + 2 H2O + H(+)</text>
        <dbReference type="Rhea" id="RHEA:24064"/>
        <dbReference type="ChEBI" id="CHEBI:15377"/>
        <dbReference type="ChEBI" id="CHEBI:15378"/>
        <dbReference type="ChEBI" id="CHEBI:58126"/>
        <dbReference type="ChEBI" id="CHEBI:356416"/>
        <dbReference type="EC" id="4.2.1.24"/>
    </reaction>
</comment>
<comment type="pathway">
    <text evidence="1">Porphyrin-containing compound metabolism; protoporphyrin-IX biosynthesis; coproporphyrinogen-III from 5-aminolevulinate: step 1/4.</text>
</comment>
<evidence type="ECO:0000256" key="11">
    <source>
        <dbReference type="RuleBase" id="RU000515"/>
    </source>
</evidence>
<comment type="subunit">
    <text evidence="11">Homooctamer.</text>
</comment>
<dbReference type="GO" id="GO:0005829">
    <property type="term" value="C:cytosol"/>
    <property type="evidence" value="ECO:0007669"/>
    <property type="project" value="TreeGrafter"/>
</dbReference>